<name>A0A1F4ZPK4_9BACT</name>
<gene>
    <name evidence="1" type="ORF">A2397_03620</name>
</gene>
<sequence>MGELLELLVHHFFDIIRDLGAGKDLKPHLLGHSLHKIAAKIREDPQVKIKIVMGCDSTCEGCSKMFEGRCVDSISHRADFTSKERFNDFIDKKILKACGLKTGEIATPIKLLKKSKFYIGHIFQIYEGNDIKHTQKRRADVVRGGELYSQKFGFGNDAV</sequence>
<evidence type="ECO:0008006" key="3">
    <source>
        <dbReference type="Google" id="ProtNLM"/>
    </source>
</evidence>
<proteinExistence type="predicted"/>
<protein>
    <recommendedName>
        <fullName evidence="3">DUF1284 domain-containing protein</fullName>
    </recommendedName>
</protein>
<dbReference type="Pfam" id="PF06935">
    <property type="entry name" value="DUF1284"/>
    <property type="match status" value="1"/>
</dbReference>
<dbReference type="AlphaFoldDB" id="A0A1F4ZPK4"/>
<organism evidence="1 2">
    <name type="scientific">Candidatus Amesbacteria bacterium RIFOXYB1_FULL_44_23</name>
    <dbReference type="NCBI Taxonomy" id="1797263"/>
    <lineage>
        <taxon>Bacteria</taxon>
        <taxon>Candidatus Amesiibacteriota</taxon>
    </lineage>
</organism>
<reference evidence="1 2" key="1">
    <citation type="journal article" date="2016" name="Nat. Commun.">
        <title>Thousands of microbial genomes shed light on interconnected biogeochemical processes in an aquifer system.</title>
        <authorList>
            <person name="Anantharaman K."/>
            <person name="Brown C.T."/>
            <person name="Hug L.A."/>
            <person name="Sharon I."/>
            <person name="Castelle C.J."/>
            <person name="Probst A.J."/>
            <person name="Thomas B.C."/>
            <person name="Singh A."/>
            <person name="Wilkins M.J."/>
            <person name="Karaoz U."/>
            <person name="Brodie E.L."/>
            <person name="Williams K.H."/>
            <person name="Hubbard S.S."/>
            <person name="Banfield J.F."/>
        </authorList>
    </citation>
    <scope>NUCLEOTIDE SEQUENCE [LARGE SCALE GENOMIC DNA]</scope>
</reference>
<evidence type="ECO:0000313" key="2">
    <source>
        <dbReference type="Proteomes" id="UP000176424"/>
    </source>
</evidence>
<dbReference type="STRING" id="1797263.A2397_03620"/>
<dbReference type="EMBL" id="MEXR01000060">
    <property type="protein sequence ID" value="OGD08292.1"/>
    <property type="molecule type" value="Genomic_DNA"/>
</dbReference>
<dbReference type="Proteomes" id="UP000176424">
    <property type="component" value="Unassembled WGS sequence"/>
</dbReference>
<dbReference type="InterPro" id="IPR009702">
    <property type="entry name" value="DUF1284"/>
</dbReference>
<evidence type="ECO:0000313" key="1">
    <source>
        <dbReference type="EMBL" id="OGD08292.1"/>
    </source>
</evidence>
<comment type="caution">
    <text evidence="1">The sequence shown here is derived from an EMBL/GenBank/DDBJ whole genome shotgun (WGS) entry which is preliminary data.</text>
</comment>
<accession>A0A1F4ZPK4</accession>